<evidence type="ECO:0000256" key="2">
    <source>
        <dbReference type="ARBA" id="ARBA00004651"/>
    </source>
</evidence>
<evidence type="ECO:0000256" key="5">
    <source>
        <dbReference type="ARBA" id="ARBA00013200"/>
    </source>
</evidence>
<comment type="caution">
    <text evidence="20">The sequence shown here is derived from an EMBL/GenBank/DDBJ whole genome shotgun (WGS) entry which is preliminary data.</text>
</comment>
<evidence type="ECO:0000256" key="17">
    <source>
        <dbReference type="ARBA" id="ARBA00048623"/>
    </source>
</evidence>
<dbReference type="RefSeq" id="WP_274190227.1">
    <property type="nucleotide sequence ID" value="NZ_BAABHN010000002.1"/>
</dbReference>
<evidence type="ECO:0000256" key="10">
    <source>
        <dbReference type="ARBA" id="ARBA00022692"/>
    </source>
</evidence>
<comment type="similarity">
    <text evidence="4 19">Belongs to the CobS family.</text>
</comment>
<organism evidence="20 21">
    <name type="scientific">Actinomycetospora chibensis</name>
    <dbReference type="NCBI Taxonomy" id="663606"/>
    <lineage>
        <taxon>Bacteria</taxon>
        <taxon>Bacillati</taxon>
        <taxon>Actinomycetota</taxon>
        <taxon>Actinomycetes</taxon>
        <taxon>Pseudonocardiales</taxon>
        <taxon>Pseudonocardiaceae</taxon>
        <taxon>Actinomycetospora</taxon>
    </lineage>
</organism>
<keyword evidence="21" id="KW-1185">Reference proteome</keyword>
<comment type="subcellular location">
    <subcellularLocation>
        <location evidence="2 19">Cell membrane</location>
        <topology evidence="2 19">Multi-pass membrane protein</topology>
    </subcellularLocation>
</comment>
<feature type="transmembrane region" description="Helical" evidence="19">
    <location>
        <begin position="200"/>
        <end position="221"/>
    </location>
</feature>
<name>A0ABV9RB98_9PSEU</name>
<feature type="transmembrane region" description="Helical" evidence="19">
    <location>
        <begin position="138"/>
        <end position="160"/>
    </location>
</feature>
<dbReference type="Proteomes" id="UP001595909">
    <property type="component" value="Unassembled WGS sequence"/>
</dbReference>
<dbReference type="InterPro" id="IPR003805">
    <property type="entry name" value="CobS"/>
</dbReference>
<dbReference type="HAMAP" id="MF_00719">
    <property type="entry name" value="CobS"/>
    <property type="match status" value="1"/>
</dbReference>
<feature type="transmembrane region" description="Helical" evidence="19">
    <location>
        <begin position="111"/>
        <end position="132"/>
    </location>
</feature>
<evidence type="ECO:0000256" key="9">
    <source>
        <dbReference type="ARBA" id="ARBA00022679"/>
    </source>
</evidence>
<evidence type="ECO:0000256" key="4">
    <source>
        <dbReference type="ARBA" id="ARBA00010561"/>
    </source>
</evidence>
<reference evidence="21" key="1">
    <citation type="journal article" date="2019" name="Int. J. Syst. Evol. Microbiol.">
        <title>The Global Catalogue of Microorganisms (GCM) 10K type strain sequencing project: providing services to taxonomists for standard genome sequencing and annotation.</title>
        <authorList>
            <consortium name="The Broad Institute Genomics Platform"/>
            <consortium name="The Broad Institute Genome Sequencing Center for Infectious Disease"/>
            <person name="Wu L."/>
            <person name="Ma J."/>
        </authorList>
    </citation>
    <scope>NUCLEOTIDE SEQUENCE [LARGE SCALE GENOMIC DNA]</scope>
    <source>
        <strain evidence="21">CCUG 50347</strain>
    </source>
</reference>
<evidence type="ECO:0000256" key="7">
    <source>
        <dbReference type="ARBA" id="ARBA00022475"/>
    </source>
</evidence>
<proteinExistence type="inferred from homology"/>
<feature type="transmembrane region" description="Helical" evidence="19">
    <location>
        <begin position="30"/>
        <end position="51"/>
    </location>
</feature>
<keyword evidence="13 19" id="KW-0472">Membrane</keyword>
<feature type="transmembrane region" description="Helical" evidence="19">
    <location>
        <begin position="172"/>
        <end position="194"/>
    </location>
</feature>
<evidence type="ECO:0000256" key="8">
    <source>
        <dbReference type="ARBA" id="ARBA00022573"/>
    </source>
</evidence>
<feature type="transmembrane region" description="Helical" evidence="19">
    <location>
        <begin position="6"/>
        <end position="23"/>
    </location>
</feature>
<dbReference type="PANTHER" id="PTHR34148">
    <property type="entry name" value="ADENOSYLCOBINAMIDE-GDP RIBAZOLETRANSFERASE"/>
    <property type="match status" value="1"/>
</dbReference>
<evidence type="ECO:0000313" key="20">
    <source>
        <dbReference type="EMBL" id="MFC4831023.1"/>
    </source>
</evidence>
<evidence type="ECO:0000256" key="3">
    <source>
        <dbReference type="ARBA" id="ARBA00004663"/>
    </source>
</evidence>
<evidence type="ECO:0000256" key="19">
    <source>
        <dbReference type="HAMAP-Rule" id="MF_00719"/>
    </source>
</evidence>
<keyword evidence="11 19" id="KW-0460">Magnesium</keyword>
<evidence type="ECO:0000256" key="6">
    <source>
        <dbReference type="ARBA" id="ARBA00015850"/>
    </source>
</evidence>
<evidence type="ECO:0000256" key="13">
    <source>
        <dbReference type="ARBA" id="ARBA00023136"/>
    </source>
</evidence>
<sequence length="253" mass="24352">MPGPLRGGVTLAVAMFTVVPLHARRIDRPAAAVALAVVPVVGVVLGALLGAAAAGMVAGGAPGLLAGLVAVGLGAAATRGLHLDGLADLADGLGSHGDAERMLAVMRDPGTGAFAVIWLVVVLGIQATAWGALAERGLVAAAVGGALALGLGRAAFAWVARRGVPAASPDGLGALVAGTQPTWMAPVWAALLAGAAFPVLGLRAAIATLLAAVVVVLVAAHARRRLGGVSGDVFGACAELAGTAALGVLATLG</sequence>
<dbReference type="PANTHER" id="PTHR34148:SF1">
    <property type="entry name" value="ADENOSYLCOBINAMIDE-GDP RIBAZOLETRANSFERASE"/>
    <property type="match status" value="1"/>
</dbReference>
<keyword evidence="10 19" id="KW-0812">Transmembrane</keyword>
<evidence type="ECO:0000256" key="11">
    <source>
        <dbReference type="ARBA" id="ARBA00022842"/>
    </source>
</evidence>
<keyword evidence="9 19" id="KW-0808">Transferase</keyword>
<dbReference type="Pfam" id="PF02654">
    <property type="entry name" value="CobS"/>
    <property type="match status" value="1"/>
</dbReference>
<evidence type="ECO:0000256" key="15">
    <source>
        <dbReference type="ARBA" id="ARBA00032605"/>
    </source>
</evidence>
<keyword evidence="7 19" id="KW-1003">Cell membrane</keyword>
<evidence type="ECO:0000256" key="1">
    <source>
        <dbReference type="ARBA" id="ARBA00001946"/>
    </source>
</evidence>
<gene>
    <name evidence="19" type="primary">cobS</name>
    <name evidence="20" type="ORF">ACFPEL_01260</name>
</gene>
<dbReference type="EMBL" id="JBHSIM010000002">
    <property type="protein sequence ID" value="MFC4831023.1"/>
    <property type="molecule type" value="Genomic_DNA"/>
</dbReference>
<dbReference type="EC" id="2.7.8.26" evidence="5 19"/>
<comment type="function">
    <text evidence="14 19">Joins adenosylcobinamide-GDP and alpha-ribazole to generate adenosylcobalamin (Ado-cobalamin). Also synthesizes adenosylcobalamin 5'-phosphate from adenosylcobinamide-GDP and alpha-ribazole 5'-phosphate.</text>
</comment>
<evidence type="ECO:0000256" key="14">
    <source>
        <dbReference type="ARBA" id="ARBA00025228"/>
    </source>
</evidence>
<comment type="catalytic activity">
    <reaction evidence="18 19">
        <text>alpha-ribazole 5'-phosphate + adenosylcob(III)inamide-GDP = adenosylcob(III)alamin 5'-phosphate + GMP + H(+)</text>
        <dbReference type="Rhea" id="RHEA:23560"/>
        <dbReference type="ChEBI" id="CHEBI:15378"/>
        <dbReference type="ChEBI" id="CHEBI:57918"/>
        <dbReference type="ChEBI" id="CHEBI:58115"/>
        <dbReference type="ChEBI" id="CHEBI:60487"/>
        <dbReference type="ChEBI" id="CHEBI:60493"/>
        <dbReference type="EC" id="2.7.8.26"/>
    </reaction>
</comment>
<keyword evidence="12 19" id="KW-1133">Transmembrane helix</keyword>
<comment type="pathway">
    <text evidence="3 19">Cofactor biosynthesis; adenosylcobalamin biosynthesis; adenosylcobalamin from cob(II)yrinate a,c-diamide: step 7/7.</text>
</comment>
<dbReference type="GO" id="GO:0051073">
    <property type="term" value="F:adenosylcobinamide-GDP ribazoletransferase activity"/>
    <property type="evidence" value="ECO:0007669"/>
    <property type="project" value="UniProtKB-EC"/>
</dbReference>
<comment type="catalytic activity">
    <reaction evidence="17 19">
        <text>alpha-ribazole + adenosylcob(III)inamide-GDP = adenosylcob(III)alamin + GMP + H(+)</text>
        <dbReference type="Rhea" id="RHEA:16049"/>
        <dbReference type="ChEBI" id="CHEBI:10329"/>
        <dbReference type="ChEBI" id="CHEBI:15378"/>
        <dbReference type="ChEBI" id="CHEBI:18408"/>
        <dbReference type="ChEBI" id="CHEBI:58115"/>
        <dbReference type="ChEBI" id="CHEBI:60487"/>
        <dbReference type="EC" id="2.7.8.26"/>
    </reaction>
</comment>
<keyword evidence="8 19" id="KW-0169">Cobalamin biosynthesis</keyword>
<evidence type="ECO:0000313" key="21">
    <source>
        <dbReference type="Proteomes" id="UP001595909"/>
    </source>
</evidence>
<feature type="transmembrane region" description="Helical" evidence="19">
    <location>
        <begin position="57"/>
        <end position="77"/>
    </location>
</feature>
<protein>
    <recommendedName>
        <fullName evidence="6 19">Adenosylcobinamide-GDP ribazoletransferase</fullName>
        <ecNumber evidence="5 19">2.7.8.26</ecNumber>
    </recommendedName>
    <alternativeName>
        <fullName evidence="16 19">Cobalamin synthase</fullName>
    </alternativeName>
    <alternativeName>
        <fullName evidence="15 19">Cobalamin-5'-phosphate synthase</fullName>
    </alternativeName>
</protein>
<accession>A0ABV9RB98</accession>
<evidence type="ECO:0000256" key="12">
    <source>
        <dbReference type="ARBA" id="ARBA00022989"/>
    </source>
</evidence>
<evidence type="ECO:0000256" key="16">
    <source>
        <dbReference type="ARBA" id="ARBA00032853"/>
    </source>
</evidence>
<evidence type="ECO:0000256" key="18">
    <source>
        <dbReference type="ARBA" id="ARBA00049504"/>
    </source>
</evidence>
<comment type="cofactor">
    <cofactor evidence="1 19">
        <name>Mg(2+)</name>
        <dbReference type="ChEBI" id="CHEBI:18420"/>
    </cofactor>
</comment>
<feature type="transmembrane region" description="Helical" evidence="19">
    <location>
        <begin position="233"/>
        <end position="252"/>
    </location>
</feature>